<dbReference type="EMBL" id="JARKNE010000008">
    <property type="protein sequence ID" value="KAK5812378.1"/>
    <property type="molecule type" value="Genomic_DNA"/>
</dbReference>
<reference evidence="1 2" key="1">
    <citation type="submission" date="2023-03" db="EMBL/GenBank/DDBJ databases">
        <title>WGS of Gossypium arboreum.</title>
        <authorList>
            <person name="Yu D."/>
        </authorList>
    </citation>
    <scope>NUCLEOTIDE SEQUENCE [LARGE SCALE GENOMIC DNA]</scope>
    <source>
        <tissue evidence="1">Leaf</tissue>
    </source>
</reference>
<sequence length="103" mass="12098">MSTKHTVLSAPGTGFKSKFRIYWTRAWVAYGAHGTSYKFLGYMRGEIVIFLKYPRARTVTLSCELFLRFCPISLHKLSYGEDEGYRQSEFNPTRHENSHIRLW</sequence>
<organism evidence="1 2">
    <name type="scientific">Gossypium arboreum</name>
    <name type="common">Tree cotton</name>
    <name type="synonym">Gossypium nanking</name>
    <dbReference type="NCBI Taxonomy" id="29729"/>
    <lineage>
        <taxon>Eukaryota</taxon>
        <taxon>Viridiplantae</taxon>
        <taxon>Streptophyta</taxon>
        <taxon>Embryophyta</taxon>
        <taxon>Tracheophyta</taxon>
        <taxon>Spermatophyta</taxon>
        <taxon>Magnoliopsida</taxon>
        <taxon>eudicotyledons</taxon>
        <taxon>Gunneridae</taxon>
        <taxon>Pentapetalae</taxon>
        <taxon>rosids</taxon>
        <taxon>malvids</taxon>
        <taxon>Malvales</taxon>
        <taxon>Malvaceae</taxon>
        <taxon>Malvoideae</taxon>
        <taxon>Gossypium</taxon>
    </lineage>
</organism>
<evidence type="ECO:0000313" key="1">
    <source>
        <dbReference type="EMBL" id="KAK5812378.1"/>
    </source>
</evidence>
<accession>A0ABR0P1D4</accession>
<proteinExistence type="predicted"/>
<comment type="caution">
    <text evidence="1">The sequence shown here is derived from an EMBL/GenBank/DDBJ whole genome shotgun (WGS) entry which is preliminary data.</text>
</comment>
<name>A0ABR0P1D4_GOSAR</name>
<keyword evidence="2" id="KW-1185">Reference proteome</keyword>
<dbReference type="Proteomes" id="UP001358586">
    <property type="component" value="Chromosome 8"/>
</dbReference>
<protein>
    <submittedName>
        <fullName evidence="1">Uncharacterized protein</fullName>
    </submittedName>
</protein>
<gene>
    <name evidence="1" type="ORF">PVK06_027807</name>
</gene>
<evidence type="ECO:0000313" key="2">
    <source>
        <dbReference type="Proteomes" id="UP001358586"/>
    </source>
</evidence>